<dbReference type="PROSITE" id="PS51257">
    <property type="entry name" value="PROKAR_LIPOPROTEIN"/>
    <property type="match status" value="1"/>
</dbReference>
<dbReference type="AlphaFoldDB" id="A0YC07"/>
<evidence type="ECO:0000259" key="1">
    <source>
        <dbReference type="Pfam" id="PF13590"/>
    </source>
</evidence>
<dbReference type="Proteomes" id="UP000004931">
    <property type="component" value="Unassembled WGS sequence"/>
</dbReference>
<name>A0YC07_9GAMM</name>
<evidence type="ECO:0000313" key="3">
    <source>
        <dbReference type="Proteomes" id="UP000004931"/>
    </source>
</evidence>
<comment type="caution">
    <text evidence="2">The sequence shown here is derived from an EMBL/GenBank/DDBJ whole genome shotgun (WGS) entry which is preliminary data.</text>
</comment>
<keyword evidence="3" id="KW-1185">Reference proteome</keyword>
<dbReference type="eggNOG" id="ENOG5032YB2">
    <property type="taxonomic scope" value="Bacteria"/>
</dbReference>
<dbReference type="EMBL" id="AAVT01000003">
    <property type="protein sequence ID" value="EAW31326.1"/>
    <property type="molecule type" value="Genomic_DNA"/>
</dbReference>
<protein>
    <recommendedName>
        <fullName evidence="1">DUF4136 domain-containing protein</fullName>
    </recommendedName>
</protein>
<reference evidence="2 3" key="1">
    <citation type="journal article" date="2010" name="J. Bacteriol.">
        <title>Genome sequence of the oligotrophic marine Gammaproteobacterium HTCC2143, isolated from the Oregon Coast.</title>
        <authorList>
            <person name="Oh H.M."/>
            <person name="Kang I."/>
            <person name="Ferriera S."/>
            <person name="Giovannoni S.J."/>
            <person name="Cho J.C."/>
        </authorList>
    </citation>
    <scope>NUCLEOTIDE SEQUENCE [LARGE SCALE GENOMIC DNA]</scope>
    <source>
        <strain evidence="2 3">HTCC2143</strain>
    </source>
</reference>
<dbReference type="Pfam" id="PF13590">
    <property type="entry name" value="DUF4136"/>
    <property type="match status" value="1"/>
</dbReference>
<proteinExistence type="predicted"/>
<gene>
    <name evidence="2" type="ORF">GP2143_07249</name>
</gene>
<dbReference type="InterPro" id="IPR025411">
    <property type="entry name" value="DUF4136"/>
</dbReference>
<dbReference type="OrthoDB" id="118896at2"/>
<dbReference type="Gene3D" id="3.30.160.670">
    <property type="match status" value="1"/>
</dbReference>
<feature type="domain" description="DUF4136" evidence="1">
    <location>
        <begin position="27"/>
        <end position="187"/>
    </location>
</feature>
<organism evidence="2 3">
    <name type="scientific">marine gamma proteobacterium HTCC2143</name>
    <dbReference type="NCBI Taxonomy" id="247633"/>
    <lineage>
        <taxon>Bacteria</taxon>
        <taxon>Pseudomonadati</taxon>
        <taxon>Pseudomonadota</taxon>
        <taxon>Gammaproteobacteria</taxon>
        <taxon>Cellvibrionales</taxon>
        <taxon>Spongiibacteraceae</taxon>
        <taxon>BD1-7 clade</taxon>
    </lineage>
</organism>
<evidence type="ECO:0000313" key="2">
    <source>
        <dbReference type="EMBL" id="EAW31326.1"/>
    </source>
</evidence>
<accession>A0YC07</accession>
<sequence>MKLSRQYSTGVFLILALSLVGCSGIPVSTDYDTSRQFPQLSTYAWMVPKQKLVEDPTVDNDLMNNRVMRAVDAELFSMGVKKATGDASADFLITYHVSAENRQSINSFHSSFGYYPCWQSCYRFGAHNDTYIRHYKQGTFMVDVIDPASSELIWRGIAGRRLTAKTPLERDAYVNEIVSAILAEFPPGRSASGN</sequence>